<dbReference type="KEGG" id="gbi:PG2T_13010"/>
<evidence type="ECO:0000313" key="10">
    <source>
        <dbReference type="Proteomes" id="UP000092952"/>
    </source>
</evidence>
<dbReference type="InterPro" id="IPR036922">
    <property type="entry name" value="Rieske_2Fe-2S_sf"/>
</dbReference>
<keyword evidence="5" id="KW-0408">Iron</keyword>
<dbReference type="Gene3D" id="2.102.10.10">
    <property type="entry name" value="Rieske [2Fe-2S] iron-sulphur domain"/>
    <property type="match status" value="1"/>
</dbReference>
<dbReference type="FunCoup" id="A0A1B1YXZ6">
    <property type="interactions" value="51"/>
</dbReference>
<dbReference type="GO" id="GO:0005506">
    <property type="term" value="F:iron ion binding"/>
    <property type="evidence" value="ECO:0007669"/>
    <property type="project" value="InterPro"/>
</dbReference>
<dbReference type="InterPro" id="IPR001663">
    <property type="entry name" value="Rng_hydr_dOase-A"/>
</dbReference>
<evidence type="ECO:0000256" key="5">
    <source>
        <dbReference type="ARBA" id="ARBA00023004"/>
    </source>
</evidence>
<evidence type="ECO:0000259" key="8">
    <source>
        <dbReference type="PROSITE" id="PS51296"/>
    </source>
</evidence>
<keyword evidence="2" id="KW-0001">2Fe-2S</keyword>
<reference evidence="10" key="1">
    <citation type="submission" date="2016-03" db="EMBL/GenBank/DDBJ databases">
        <title>Complete genome sequence of Solimmundus cernigliae, representing a novel lineage of polycyclic aromatic hydrocarbon degraders within the Gammaproteobacteria.</title>
        <authorList>
            <person name="Singleton D.R."/>
            <person name="Dickey A.N."/>
            <person name="Scholl E.H."/>
            <person name="Wright F.A."/>
            <person name="Aitken M.D."/>
        </authorList>
    </citation>
    <scope>NUCLEOTIDE SEQUENCE [LARGE SCALE GENOMIC DNA]</scope>
    <source>
        <strain evidence="10">TR3.2</strain>
    </source>
</reference>
<dbReference type="InParanoid" id="A0A1B1YXZ6"/>
<keyword evidence="3" id="KW-0479">Metal-binding</keyword>
<dbReference type="InterPro" id="IPR015881">
    <property type="entry name" value="ARHD_Rieske_2Fe_2S"/>
</dbReference>
<evidence type="ECO:0000313" key="9">
    <source>
        <dbReference type="EMBL" id="ANX05639.1"/>
    </source>
</evidence>
<comment type="cofactor">
    <cofactor evidence="1">
        <name>Fe cation</name>
        <dbReference type="ChEBI" id="CHEBI:24875"/>
    </cofactor>
</comment>
<name>A0A1B1YXZ6_9GAMM</name>
<organism evidence="9 10">
    <name type="scientific">Immundisolibacter cernigliae</name>
    <dbReference type="NCBI Taxonomy" id="1810504"/>
    <lineage>
        <taxon>Bacteria</taxon>
        <taxon>Pseudomonadati</taxon>
        <taxon>Pseudomonadota</taxon>
        <taxon>Gammaproteobacteria</taxon>
        <taxon>Immundisolibacterales</taxon>
        <taxon>Immundisolibacteraceae</taxon>
        <taxon>Immundisolibacter</taxon>
    </lineage>
</organism>
<dbReference type="Pfam" id="PF00848">
    <property type="entry name" value="Ring_hydroxyl_A"/>
    <property type="match status" value="1"/>
</dbReference>
<dbReference type="Proteomes" id="UP000092952">
    <property type="component" value="Chromosome"/>
</dbReference>
<feature type="domain" description="Rieske" evidence="8">
    <location>
        <begin position="38"/>
        <end position="148"/>
    </location>
</feature>
<dbReference type="SUPFAM" id="SSF50022">
    <property type="entry name" value="ISP domain"/>
    <property type="match status" value="1"/>
</dbReference>
<dbReference type="CDD" id="cd00680">
    <property type="entry name" value="RHO_alpha_C"/>
    <property type="match status" value="1"/>
</dbReference>
<dbReference type="Gene3D" id="3.90.380.10">
    <property type="entry name" value="Naphthalene 1,2-dioxygenase Alpha Subunit, Chain A, domain 1"/>
    <property type="match status" value="1"/>
</dbReference>
<keyword evidence="10" id="KW-1185">Reference proteome</keyword>
<dbReference type="EMBL" id="CP014671">
    <property type="protein sequence ID" value="ANX05639.1"/>
    <property type="molecule type" value="Genomic_DNA"/>
</dbReference>
<dbReference type="InterPro" id="IPR015879">
    <property type="entry name" value="Ring_hydroxy_dOase_asu_C_dom"/>
</dbReference>
<dbReference type="SUPFAM" id="SSF55961">
    <property type="entry name" value="Bet v1-like"/>
    <property type="match status" value="1"/>
</dbReference>
<gene>
    <name evidence="9" type="ORF">PG2T_13010</name>
</gene>
<evidence type="ECO:0000256" key="6">
    <source>
        <dbReference type="ARBA" id="ARBA00023014"/>
    </source>
</evidence>
<dbReference type="PANTHER" id="PTHR43756">
    <property type="entry name" value="CHOLINE MONOOXYGENASE, CHLOROPLASTIC"/>
    <property type="match status" value="1"/>
</dbReference>
<protein>
    <recommendedName>
        <fullName evidence="8">Rieske domain-containing protein</fullName>
    </recommendedName>
</protein>
<dbReference type="GO" id="GO:0016491">
    <property type="term" value="F:oxidoreductase activity"/>
    <property type="evidence" value="ECO:0007669"/>
    <property type="project" value="UniProtKB-KW"/>
</dbReference>
<keyword evidence="6" id="KW-0411">Iron-sulfur</keyword>
<keyword evidence="4" id="KW-0560">Oxidoreductase</keyword>
<evidence type="ECO:0000256" key="1">
    <source>
        <dbReference type="ARBA" id="ARBA00001962"/>
    </source>
</evidence>
<evidence type="ECO:0000256" key="4">
    <source>
        <dbReference type="ARBA" id="ARBA00023002"/>
    </source>
</evidence>
<accession>A0A1B1YXZ6</accession>
<dbReference type="Pfam" id="PF00355">
    <property type="entry name" value="Rieske"/>
    <property type="match status" value="1"/>
</dbReference>
<dbReference type="CDD" id="cd03469">
    <property type="entry name" value="Rieske_RO_Alpha_N"/>
    <property type="match status" value="1"/>
</dbReference>
<evidence type="ECO:0000256" key="7">
    <source>
        <dbReference type="ARBA" id="ARBA00023027"/>
    </source>
</evidence>
<dbReference type="GO" id="GO:0051537">
    <property type="term" value="F:2 iron, 2 sulfur cluster binding"/>
    <property type="evidence" value="ECO:0007669"/>
    <property type="project" value="UniProtKB-KW"/>
</dbReference>
<dbReference type="PROSITE" id="PS00570">
    <property type="entry name" value="RING_HYDROXYL_ALPHA"/>
    <property type="match status" value="1"/>
</dbReference>
<proteinExistence type="predicted"/>
<keyword evidence="7" id="KW-0520">NAD</keyword>
<sequence length="390" mass="44339">MKFGTPVPDMGSGPIPAESVTSPAYFEREREQIFKQAWLQVGRVEEIPNPGDYFTRELHVFKSNIVVVRGKDGAVRAFHNMCTHRGMALATESCGNTRGFTCEFHGWGFGLDGSLQAVPAIESFPDFDKSKLGLKALACDTWNGFIFVHWNPQPAQTLAEFMGQLAKDMDGFPFDKCQHIAHYTARVKANWKLCIDAFQEAYHATYLHRHAIPGAGDLELALPTSVRFYGPHRSVSCWLKTDIQPTPAEAIAYKHGHFGFVKADEGDSRGLNPSGDESWWFDINVFFPNFFCDLGRGWYFTYNFWPVSENDTIWNMNIYQVQADTAGDRLAQEFTRIVLRDTVYEDMSTMEYSQKAFDSGVITEQTIGDTEIAMRHQYWVADEWVNGRRP</sequence>
<dbReference type="InterPro" id="IPR017941">
    <property type="entry name" value="Rieske_2Fe-2S"/>
</dbReference>
<dbReference type="AlphaFoldDB" id="A0A1B1YXZ6"/>
<evidence type="ECO:0000256" key="2">
    <source>
        <dbReference type="ARBA" id="ARBA00022714"/>
    </source>
</evidence>
<evidence type="ECO:0000256" key="3">
    <source>
        <dbReference type="ARBA" id="ARBA00022723"/>
    </source>
</evidence>
<dbReference type="PRINTS" id="PR00090">
    <property type="entry name" value="RNGDIOXGNASE"/>
</dbReference>
<dbReference type="PROSITE" id="PS51296">
    <property type="entry name" value="RIESKE"/>
    <property type="match status" value="1"/>
</dbReference>
<dbReference type="PANTHER" id="PTHR43756:SF5">
    <property type="entry name" value="CHOLINE MONOOXYGENASE, CHLOROPLASTIC"/>
    <property type="match status" value="1"/>
</dbReference>